<keyword evidence="4" id="KW-1185">Reference proteome</keyword>
<evidence type="ECO:0000256" key="1">
    <source>
        <dbReference type="SAM" id="Coils"/>
    </source>
</evidence>
<feature type="non-terminal residue" evidence="3">
    <location>
        <position position="228"/>
    </location>
</feature>
<sequence length="228" mass="26266">GGFKRVKLAQHDRILSGFIDRYSYSGSRTISSVYLEGRPNALCNEKGCATPLWTVSVQARERDWLCDTAMAMRLIKSNVFKELVRALGTCANLNKLSSVDAFYPVHYEPVWSDPIDLGRLTEADLEKGDDSSEEPEGGGNYSNWRQEWNDNWNAKSNAEDKKETEEDDSECEKEWYERDQGRSESSFQVKEQILELKEMMRQQQVEIERLARNVSELTIRVMNPLPNQ</sequence>
<reference evidence="3 4" key="1">
    <citation type="submission" date="2020-04" db="EMBL/GenBank/DDBJ databases">
        <title>Perkinsus chesapeaki whole genome sequence.</title>
        <authorList>
            <person name="Bogema D.R."/>
        </authorList>
    </citation>
    <scope>NUCLEOTIDE SEQUENCE [LARGE SCALE GENOMIC DNA]</scope>
    <source>
        <strain evidence="3">ATCC PRA-425</strain>
    </source>
</reference>
<proteinExistence type="predicted"/>
<keyword evidence="1" id="KW-0175">Coiled coil</keyword>
<dbReference type="EMBL" id="JAAPAO010002756">
    <property type="protein sequence ID" value="KAF4647237.1"/>
    <property type="molecule type" value="Genomic_DNA"/>
</dbReference>
<accession>A0A7J6KJK3</accession>
<organism evidence="3 4">
    <name type="scientific">Perkinsus chesapeaki</name>
    <name type="common">Clam parasite</name>
    <name type="synonym">Perkinsus andrewsi</name>
    <dbReference type="NCBI Taxonomy" id="330153"/>
    <lineage>
        <taxon>Eukaryota</taxon>
        <taxon>Sar</taxon>
        <taxon>Alveolata</taxon>
        <taxon>Perkinsozoa</taxon>
        <taxon>Perkinsea</taxon>
        <taxon>Perkinsida</taxon>
        <taxon>Perkinsidae</taxon>
        <taxon>Perkinsus</taxon>
    </lineage>
</organism>
<protein>
    <submittedName>
        <fullName evidence="3">Uncharacterized protein</fullName>
    </submittedName>
</protein>
<feature type="non-terminal residue" evidence="3">
    <location>
        <position position="1"/>
    </location>
</feature>
<name>A0A7J6KJK3_PERCH</name>
<comment type="caution">
    <text evidence="3">The sequence shown here is derived from an EMBL/GenBank/DDBJ whole genome shotgun (WGS) entry which is preliminary data.</text>
</comment>
<evidence type="ECO:0000256" key="2">
    <source>
        <dbReference type="SAM" id="MobiDB-lite"/>
    </source>
</evidence>
<feature type="region of interest" description="Disordered" evidence="2">
    <location>
        <begin position="125"/>
        <end position="187"/>
    </location>
</feature>
<dbReference type="AlphaFoldDB" id="A0A7J6KJK3"/>
<dbReference type="Proteomes" id="UP000591131">
    <property type="component" value="Unassembled WGS sequence"/>
</dbReference>
<feature type="coiled-coil region" evidence="1">
    <location>
        <begin position="193"/>
        <end position="220"/>
    </location>
</feature>
<feature type="compositionally biased region" description="Polar residues" evidence="2">
    <location>
        <begin position="141"/>
        <end position="156"/>
    </location>
</feature>
<gene>
    <name evidence="3" type="ORF">FOL47_004872</name>
</gene>
<evidence type="ECO:0000313" key="3">
    <source>
        <dbReference type="EMBL" id="KAF4647237.1"/>
    </source>
</evidence>
<feature type="compositionally biased region" description="Basic and acidic residues" evidence="2">
    <location>
        <begin position="172"/>
        <end position="182"/>
    </location>
</feature>
<evidence type="ECO:0000313" key="4">
    <source>
        <dbReference type="Proteomes" id="UP000591131"/>
    </source>
</evidence>